<dbReference type="Pfam" id="PF00196">
    <property type="entry name" value="GerE"/>
    <property type="match status" value="1"/>
</dbReference>
<dbReference type="CDD" id="cd17535">
    <property type="entry name" value="REC_NarL-like"/>
    <property type="match status" value="1"/>
</dbReference>
<reference evidence="8 9" key="1">
    <citation type="submission" date="2019-05" db="EMBL/GenBank/DDBJ databases">
        <title>Draft genome sequence of Actinomadura geliboluensis A8036.</title>
        <authorList>
            <person name="Saricaoglu S."/>
            <person name="Isik K."/>
        </authorList>
    </citation>
    <scope>NUCLEOTIDE SEQUENCE [LARGE SCALE GENOMIC DNA]</scope>
    <source>
        <strain evidence="8 9">A8036</strain>
    </source>
</reference>
<dbReference type="CDD" id="cd06170">
    <property type="entry name" value="LuxR_C_like"/>
    <property type="match status" value="1"/>
</dbReference>
<evidence type="ECO:0000313" key="8">
    <source>
        <dbReference type="EMBL" id="TMR33755.1"/>
    </source>
</evidence>
<dbReference type="AlphaFoldDB" id="A0A5S4GLC3"/>
<evidence type="ECO:0000256" key="5">
    <source>
        <dbReference type="PROSITE-ProRule" id="PRU00169"/>
    </source>
</evidence>
<evidence type="ECO:0000256" key="2">
    <source>
        <dbReference type="ARBA" id="ARBA00023015"/>
    </source>
</evidence>
<evidence type="ECO:0000256" key="3">
    <source>
        <dbReference type="ARBA" id="ARBA00023125"/>
    </source>
</evidence>
<dbReference type="OrthoDB" id="4209756at2"/>
<organism evidence="8 9">
    <name type="scientific">Actinomadura geliboluensis</name>
    <dbReference type="NCBI Taxonomy" id="882440"/>
    <lineage>
        <taxon>Bacteria</taxon>
        <taxon>Bacillati</taxon>
        <taxon>Actinomycetota</taxon>
        <taxon>Actinomycetes</taxon>
        <taxon>Streptosporangiales</taxon>
        <taxon>Thermomonosporaceae</taxon>
        <taxon>Actinomadura</taxon>
    </lineage>
</organism>
<dbReference type="PROSITE" id="PS50043">
    <property type="entry name" value="HTH_LUXR_2"/>
    <property type="match status" value="1"/>
</dbReference>
<feature type="domain" description="HTH luxR-type" evidence="6">
    <location>
        <begin position="158"/>
        <end position="223"/>
    </location>
</feature>
<evidence type="ECO:0000259" key="7">
    <source>
        <dbReference type="PROSITE" id="PS50110"/>
    </source>
</evidence>
<dbReference type="GO" id="GO:0006355">
    <property type="term" value="P:regulation of DNA-templated transcription"/>
    <property type="evidence" value="ECO:0007669"/>
    <property type="project" value="InterPro"/>
</dbReference>
<dbReference type="PANTHER" id="PTHR43214">
    <property type="entry name" value="TWO-COMPONENT RESPONSE REGULATOR"/>
    <property type="match status" value="1"/>
</dbReference>
<name>A0A5S4GLC3_9ACTN</name>
<dbReference type="InterPro" id="IPR058245">
    <property type="entry name" value="NreC/VraR/RcsB-like_REC"/>
</dbReference>
<gene>
    <name evidence="8" type="ORF">ETD96_26735</name>
</gene>
<feature type="modified residue" description="4-aspartylphosphate" evidence="5">
    <location>
        <position position="60"/>
    </location>
</feature>
<keyword evidence="3" id="KW-0238">DNA-binding</keyword>
<keyword evidence="4" id="KW-0804">Transcription</keyword>
<dbReference type="InterPro" id="IPR039420">
    <property type="entry name" value="WalR-like"/>
</dbReference>
<dbReference type="InterPro" id="IPR011006">
    <property type="entry name" value="CheY-like_superfamily"/>
</dbReference>
<dbReference type="Pfam" id="PF00072">
    <property type="entry name" value="Response_reg"/>
    <property type="match status" value="1"/>
</dbReference>
<accession>A0A5S4GLC3</accession>
<dbReference type="EMBL" id="VCKZ01000224">
    <property type="protein sequence ID" value="TMR33755.1"/>
    <property type="molecule type" value="Genomic_DNA"/>
</dbReference>
<dbReference type="PROSITE" id="PS50110">
    <property type="entry name" value="RESPONSE_REGULATORY"/>
    <property type="match status" value="1"/>
</dbReference>
<dbReference type="GO" id="GO:0000160">
    <property type="term" value="P:phosphorelay signal transduction system"/>
    <property type="evidence" value="ECO:0007669"/>
    <property type="project" value="InterPro"/>
</dbReference>
<dbReference type="SUPFAM" id="SSF52172">
    <property type="entry name" value="CheY-like"/>
    <property type="match status" value="1"/>
</dbReference>
<dbReference type="PANTHER" id="PTHR43214:SF24">
    <property type="entry name" value="TRANSCRIPTIONAL REGULATORY PROTEIN NARL-RELATED"/>
    <property type="match status" value="1"/>
</dbReference>
<keyword evidence="9" id="KW-1185">Reference proteome</keyword>
<comment type="caution">
    <text evidence="8">The sequence shown here is derived from an EMBL/GenBank/DDBJ whole genome shotgun (WGS) entry which is preliminary data.</text>
</comment>
<evidence type="ECO:0000259" key="6">
    <source>
        <dbReference type="PROSITE" id="PS50043"/>
    </source>
</evidence>
<keyword evidence="2" id="KW-0805">Transcription regulation</keyword>
<dbReference type="PRINTS" id="PR00038">
    <property type="entry name" value="HTHLUXR"/>
</dbReference>
<dbReference type="SMART" id="SM00421">
    <property type="entry name" value="HTH_LUXR"/>
    <property type="match status" value="1"/>
</dbReference>
<dbReference type="Gene3D" id="3.40.50.2300">
    <property type="match status" value="1"/>
</dbReference>
<dbReference type="InterPro" id="IPR016032">
    <property type="entry name" value="Sig_transdc_resp-reg_C-effctor"/>
</dbReference>
<dbReference type="SMART" id="SM00448">
    <property type="entry name" value="REC"/>
    <property type="match status" value="1"/>
</dbReference>
<dbReference type="PROSITE" id="PS00622">
    <property type="entry name" value="HTH_LUXR_1"/>
    <property type="match status" value="1"/>
</dbReference>
<sequence>MPSADRRITVAIADDERVVRDGLRAIIETQRDIEVVGTAGDGDAALRLATGTGPDVLLLDVRMPGRDGLWVLDRLARRGLLGRTRVLMLTTFDLDEYIDEALATGAAGFLLKSSSYEELLAAVRAAASGDAALSPGVARRVIDGYLAHRRAARPAPADLARVEALTPRERDVLALIGDGLSNAEIAERLVLSEHTVKSHVSRLLTKAGCRSRGQAAALAHRASVSGCATEPRTSSPEP</sequence>
<feature type="domain" description="Response regulatory" evidence="7">
    <location>
        <begin position="9"/>
        <end position="127"/>
    </location>
</feature>
<keyword evidence="1 5" id="KW-0597">Phosphoprotein</keyword>
<dbReference type="SUPFAM" id="SSF46894">
    <property type="entry name" value="C-terminal effector domain of the bipartite response regulators"/>
    <property type="match status" value="1"/>
</dbReference>
<dbReference type="GO" id="GO:0003677">
    <property type="term" value="F:DNA binding"/>
    <property type="evidence" value="ECO:0007669"/>
    <property type="project" value="UniProtKB-KW"/>
</dbReference>
<dbReference type="InterPro" id="IPR001789">
    <property type="entry name" value="Sig_transdc_resp-reg_receiver"/>
</dbReference>
<evidence type="ECO:0000313" key="9">
    <source>
        <dbReference type="Proteomes" id="UP000305238"/>
    </source>
</evidence>
<dbReference type="InterPro" id="IPR000792">
    <property type="entry name" value="Tscrpt_reg_LuxR_C"/>
</dbReference>
<proteinExistence type="predicted"/>
<protein>
    <submittedName>
        <fullName evidence="8">Response regulator transcription factor</fullName>
    </submittedName>
</protein>
<evidence type="ECO:0000256" key="1">
    <source>
        <dbReference type="ARBA" id="ARBA00022553"/>
    </source>
</evidence>
<evidence type="ECO:0000256" key="4">
    <source>
        <dbReference type="ARBA" id="ARBA00023163"/>
    </source>
</evidence>
<dbReference type="RefSeq" id="WP_138639251.1">
    <property type="nucleotide sequence ID" value="NZ_VCKZ01000224.1"/>
</dbReference>
<dbReference type="Proteomes" id="UP000305238">
    <property type="component" value="Unassembled WGS sequence"/>
</dbReference>